<proteinExistence type="predicted"/>
<evidence type="ECO:0000313" key="2">
    <source>
        <dbReference type="EMBL" id="GAG43428.1"/>
    </source>
</evidence>
<feature type="region of interest" description="Disordered" evidence="1">
    <location>
        <begin position="1"/>
        <end position="21"/>
    </location>
</feature>
<name>X0Y416_9ZZZZ</name>
<dbReference type="AlphaFoldDB" id="X0Y416"/>
<protein>
    <submittedName>
        <fullName evidence="2">Uncharacterized protein</fullName>
    </submittedName>
</protein>
<organism evidence="2">
    <name type="scientific">marine sediment metagenome</name>
    <dbReference type="NCBI Taxonomy" id="412755"/>
    <lineage>
        <taxon>unclassified sequences</taxon>
        <taxon>metagenomes</taxon>
        <taxon>ecological metagenomes</taxon>
    </lineage>
</organism>
<reference evidence="2" key="1">
    <citation type="journal article" date="2014" name="Front. Microbiol.">
        <title>High frequency of phylogenetically diverse reductive dehalogenase-homologous genes in deep subseafloor sedimentary metagenomes.</title>
        <authorList>
            <person name="Kawai M."/>
            <person name="Futagami T."/>
            <person name="Toyoda A."/>
            <person name="Takaki Y."/>
            <person name="Nishi S."/>
            <person name="Hori S."/>
            <person name="Arai W."/>
            <person name="Tsubouchi T."/>
            <person name="Morono Y."/>
            <person name="Uchiyama I."/>
            <person name="Ito T."/>
            <person name="Fujiyama A."/>
            <person name="Inagaki F."/>
            <person name="Takami H."/>
        </authorList>
    </citation>
    <scope>NUCLEOTIDE SEQUENCE</scope>
    <source>
        <strain evidence="2">Expedition CK06-06</strain>
    </source>
</reference>
<accession>X0Y416</accession>
<dbReference type="EMBL" id="BARS01053862">
    <property type="protein sequence ID" value="GAG43428.1"/>
    <property type="molecule type" value="Genomic_DNA"/>
</dbReference>
<gene>
    <name evidence="2" type="ORF">S01H1_79839</name>
</gene>
<comment type="caution">
    <text evidence="2">The sequence shown here is derived from an EMBL/GenBank/DDBJ whole genome shotgun (WGS) entry which is preliminary data.</text>
</comment>
<evidence type="ECO:0000256" key="1">
    <source>
        <dbReference type="SAM" id="MobiDB-lite"/>
    </source>
</evidence>
<sequence length="82" mass="8945">MDRVIQDMESSIDGIEESTGTIEDGIDDLLVADSDPAEVDRLIEQTAAELGVSTQAGLPTVGVVQTDDLEEEIQKLRRKEED</sequence>